<gene>
    <name evidence="2" type="ORF">UFOVP1028_37</name>
    <name evidence="3" type="ORF">UFOVP1187_28</name>
    <name evidence="4" type="ORF">UFOVP1235_45</name>
    <name evidence="5" type="ORF">UFOVP1488_28</name>
    <name evidence="1" type="ORF">UFOVP960_2</name>
</gene>
<reference evidence="1" key="1">
    <citation type="submission" date="2020-05" db="EMBL/GenBank/DDBJ databases">
        <authorList>
            <person name="Chiriac C."/>
            <person name="Salcher M."/>
            <person name="Ghai R."/>
            <person name="Kavagutti S V."/>
        </authorList>
    </citation>
    <scope>NUCLEOTIDE SEQUENCE</scope>
</reference>
<dbReference type="EMBL" id="LR797191">
    <property type="protein sequence ID" value="CAB4192538.1"/>
    <property type="molecule type" value="Genomic_DNA"/>
</dbReference>
<proteinExistence type="predicted"/>
<evidence type="ECO:0000313" key="3">
    <source>
        <dbReference type="EMBL" id="CAB4189445.1"/>
    </source>
</evidence>
<sequence>MAKVSALTTAVTIAGNAISNDVTSLSLDTPYGVQDVTGLDKIALERIMLRADASGTINGVFNTAASMSHATFKTPGSKTFVIAFAAAAATATFTAVTTNYAISLGADGSLTWSVNFALSSGTAVAWT</sequence>
<dbReference type="EMBL" id="LR797134">
    <property type="protein sequence ID" value="CAB4189445.1"/>
    <property type="molecule type" value="Genomic_DNA"/>
</dbReference>
<evidence type="ECO:0000313" key="5">
    <source>
        <dbReference type="EMBL" id="CAB4215875.1"/>
    </source>
</evidence>
<evidence type="ECO:0000313" key="1">
    <source>
        <dbReference type="EMBL" id="CAB4173619.1"/>
    </source>
</evidence>
<evidence type="ECO:0000313" key="4">
    <source>
        <dbReference type="EMBL" id="CAB4192538.1"/>
    </source>
</evidence>
<dbReference type="EMBL" id="LR796973">
    <property type="protein sequence ID" value="CAB4179109.1"/>
    <property type="molecule type" value="Genomic_DNA"/>
</dbReference>
<dbReference type="EMBL" id="LR796913">
    <property type="protein sequence ID" value="CAB4173619.1"/>
    <property type="molecule type" value="Genomic_DNA"/>
</dbReference>
<dbReference type="InterPro" id="IPR058640">
    <property type="entry name" value="Phi812_tail_tube"/>
</dbReference>
<organism evidence="1">
    <name type="scientific">uncultured Caudovirales phage</name>
    <dbReference type="NCBI Taxonomy" id="2100421"/>
    <lineage>
        <taxon>Viruses</taxon>
        <taxon>Duplodnaviria</taxon>
        <taxon>Heunggongvirae</taxon>
        <taxon>Uroviricota</taxon>
        <taxon>Caudoviricetes</taxon>
        <taxon>Peduoviridae</taxon>
        <taxon>Maltschvirus</taxon>
        <taxon>Maltschvirus maltsch</taxon>
    </lineage>
</organism>
<protein>
    <submittedName>
        <fullName evidence="1">Uncharacterized protein</fullName>
    </submittedName>
</protein>
<accession>A0A6J5PNW6</accession>
<dbReference type="EMBL" id="LR797432">
    <property type="protein sequence ID" value="CAB4215875.1"/>
    <property type="molecule type" value="Genomic_DNA"/>
</dbReference>
<name>A0A6J5PNW6_9CAUD</name>
<evidence type="ECO:0000313" key="2">
    <source>
        <dbReference type="EMBL" id="CAB4179109.1"/>
    </source>
</evidence>
<dbReference type="Pfam" id="PF26461">
    <property type="entry name" value="Phi812_tail_tube"/>
    <property type="match status" value="1"/>
</dbReference>